<organism evidence="10">
    <name type="scientific">Chelativorans sp. (strain BNC1)</name>
    <dbReference type="NCBI Taxonomy" id="266779"/>
    <lineage>
        <taxon>Bacteria</taxon>
        <taxon>Pseudomonadati</taxon>
        <taxon>Pseudomonadota</taxon>
        <taxon>Alphaproteobacteria</taxon>
        <taxon>Hyphomicrobiales</taxon>
        <taxon>Phyllobacteriaceae</taxon>
        <taxon>Chelativorans</taxon>
    </lineage>
</organism>
<dbReference type="Pfam" id="PF00486">
    <property type="entry name" value="Trans_reg_C"/>
    <property type="match status" value="1"/>
</dbReference>
<sequence length="268" mass="30037" precursor="true">MDTNDRGRSYRMSQSAVLDREFAHPGERALGKRLLIVDDDDDIRTLVAEQLAEAGFRVELAADGVEMFDHLSKKSIDLIILDVNLPGEDGLSLCRRHGQKSNIPVIMLTARGALIDRVIGLEVGADDYLAKPFEPRELLARIRCVLRRAGAAVEPVDARRAKRARFRGWTLDFENRCLVDRAGRVVVLSGNEFSLLKYFVENANEVLTREQLLTLSTPATANDYNAQRLADLQICRLRQKLHPDTDEAPLIATVRNRGYVLAAAVEFE</sequence>
<dbReference type="PANTHER" id="PTHR48111:SF4">
    <property type="entry name" value="DNA-BINDING DUAL TRANSCRIPTIONAL REGULATOR OMPR"/>
    <property type="match status" value="1"/>
</dbReference>
<dbReference type="KEGG" id="mes:Meso_2909"/>
<dbReference type="InterPro" id="IPR016032">
    <property type="entry name" value="Sig_transdc_resp-reg_C-effctor"/>
</dbReference>
<dbReference type="Gene3D" id="1.10.10.10">
    <property type="entry name" value="Winged helix-like DNA-binding domain superfamily/Winged helix DNA-binding domain"/>
    <property type="match status" value="1"/>
</dbReference>
<proteinExistence type="predicted"/>
<dbReference type="eggNOG" id="COG0745">
    <property type="taxonomic scope" value="Bacteria"/>
</dbReference>
<dbReference type="PROSITE" id="PS51755">
    <property type="entry name" value="OMPR_PHOB"/>
    <property type="match status" value="1"/>
</dbReference>
<dbReference type="Gene3D" id="3.40.50.2300">
    <property type="match status" value="1"/>
</dbReference>
<dbReference type="GO" id="GO:0005829">
    <property type="term" value="C:cytosol"/>
    <property type="evidence" value="ECO:0007669"/>
    <property type="project" value="TreeGrafter"/>
</dbReference>
<dbReference type="Gene3D" id="6.10.250.690">
    <property type="match status" value="1"/>
</dbReference>
<feature type="modified residue" description="4-aspartylphosphate" evidence="6">
    <location>
        <position position="82"/>
    </location>
</feature>
<dbReference type="InterPro" id="IPR011006">
    <property type="entry name" value="CheY-like_superfamily"/>
</dbReference>
<protein>
    <submittedName>
        <fullName evidence="10">Two component transcriptional regulator, winged helix family</fullName>
    </submittedName>
</protein>
<dbReference type="EMBL" id="CP000390">
    <property type="protein sequence ID" value="ABG64282.1"/>
    <property type="molecule type" value="Genomic_DNA"/>
</dbReference>
<evidence type="ECO:0000256" key="6">
    <source>
        <dbReference type="PROSITE-ProRule" id="PRU00169"/>
    </source>
</evidence>
<reference evidence="10" key="1">
    <citation type="submission" date="2006-06" db="EMBL/GenBank/DDBJ databases">
        <title>Complete sequence of chromosome of Chelativorans sp. BNC1.</title>
        <authorList>
            <consortium name="US DOE Joint Genome Institute"/>
            <person name="Copeland A."/>
            <person name="Lucas S."/>
            <person name="Lapidus A."/>
            <person name="Barry K."/>
            <person name="Detter J.C."/>
            <person name="Glavina del Rio T."/>
            <person name="Hammon N."/>
            <person name="Israni S."/>
            <person name="Dalin E."/>
            <person name="Tice H."/>
            <person name="Pitluck S."/>
            <person name="Chertkov O."/>
            <person name="Brettin T."/>
            <person name="Bruce D."/>
            <person name="Han C."/>
            <person name="Tapia R."/>
            <person name="Gilna P."/>
            <person name="Schmutz J."/>
            <person name="Larimer F."/>
            <person name="Land M."/>
            <person name="Hauser L."/>
            <person name="Kyrpides N."/>
            <person name="Mikhailova N."/>
            <person name="Richardson P."/>
        </authorList>
    </citation>
    <scope>NUCLEOTIDE SEQUENCE</scope>
    <source>
        <strain evidence="10">BNC1</strain>
    </source>
</reference>
<dbReference type="GO" id="GO:0000156">
    <property type="term" value="F:phosphorelay response regulator activity"/>
    <property type="evidence" value="ECO:0007669"/>
    <property type="project" value="TreeGrafter"/>
</dbReference>
<evidence type="ECO:0000256" key="3">
    <source>
        <dbReference type="ARBA" id="ARBA00023015"/>
    </source>
</evidence>
<evidence type="ECO:0000313" key="10">
    <source>
        <dbReference type="EMBL" id="ABG64282.1"/>
    </source>
</evidence>
<dbReference type="PROSITE" id="PS50110">
    <property type="entry name" value="RESPONSE_REGULATORY"/>
    <property type="match status" value="1"/>
</dbReference>
<dbReference type="PANTHER" id="PTHR48111">
    <property type="entry name" value="REGULATOR OF RPOS"/>
    <property type="match status" value="1"/>
</dbReference>
<evidence type="ECO:0000256" key="1">
    <source>
        <dbReference type="ARBA" id="ARBA00022553"/>
    </source>
</evidence>
<keyword evidence="5" id="KW-0804">Transcription</keyword>
<evidence type="ECO:0000259" key="9">
    <source>
        <dbReference type="PROSITE" id="PS51755"/>
    </source>
</evidence>
<dbReference type="HOGENOM" id="CLU_000445_30_4_5"/>
<feature type="DNA-binding region" description="OmpR/PhoB-type" evidence="7">
    <location>
        <begin position="161"/>
        <end position="263"/>
    </location>
</feature>
<dbReference type="STRING" id="266779.Meso_2909"/>
<evidence type="ECO:0000256" key="7">
    <source>
        <dbReference type="PROSITE-ProRule" id="PRU01091"/>
    </source>
</evidence>
<evidence type="ECO:0000256" key="5">
    <source>
        <dbReference type="ARBA" id="ARBA00023163"/>
    </source>
</evidence>
<dbReference type="InterPro" id="IPR001789">
    <property type="entry name" value="Sig_transdc_resp-reg_receiver"/>
</dbReference>
<dbReference type="Pfam" id="PF00072">
    <property type="entry name" value="Response_reg"/>
    <property type="match status" value="1"/>
</dbReference>
<keyword evidence="4 7" id="KW-0238">DNA-binding</keyword>
<dbReference type="InterPro" id="IPR001867">
    <property type="entry name" value="OmpR/PhoB-type_DNA-bd"/>
</dbReference>
<dbReference type="SMART" id="SM00862">
    <property type="entry name" value="Trans_reg_C"/>
    <property type="match status" value="1"/>
</dbReference>
<dbReference type="InterPro" id="IPR039420">
    <property type="entry name" value="WalR-like"/>
</dbReference>
<keyword evidence="1 6" id="KW-0597">Phosphoprotein</keyword>
<evidence type="ECO:0000256" key="2">
    <source>
        <dbReference type="ARBA" id="ARBA00023012"/>
    </source>
</evidence>
<dbReference type="AlphaFoldDB" id="Q11E93"/>
<keyword evidence="2" id="KW-0902">Two-component regulatory system</keyword>
<dbReference type="CDD" id="cd17574">
    <property type="entry name" value="REC_OmpR"/>
    <property type="match status" value="1"/>
</dbReference>
<evidence type="ECO:0000256" key="4">
    <source>
        <dbReference type="ARBA" id="ARBA00023125"/>
    </source>
</evidence>
<evidence type="ECO:0000259" key="8">
    <source>
        <dbReference type="PROSITE" id="PS50110"/>
    </source>
</evidence>
<name>Q11E93_CHESB</name>
<dbReference type="FunFam" id="3.40.50.2300:FF:000001">
    <property type="entry name" value="DNA-binding response regulator PhoB"/>
    <property type="match status" value="1"/>
</dbReference>
<dbReference type="SUPFAM" id="SSF52172">
    <property type="entry name" value="CheY-like"/>
    <property type="match status" value="1"/>
</dbReference>
<dbReference type="GO" id="GO:0000976">
    <property type="term" value="F:transcription cis-regulatory region binding"/>
    <property type="evidence" value="ECO:0007669"/>
    <property type="project" value="TreeGrafter"/>
</dbReference>
<keyword evidence="3" id="KW-0805">Transcription regulation</keyword>
<accession>Q11E93</accession>
<dbReference type="CDD" id="cd00383">
    <property type="entry name" value="trans_reg_C"/>
    <property type="match status" value="1"/>
</dbReference>
<dbReference type="SUPFAM" id="SSF46894">
    <property type="entry name" value="C-terminal effector domain of the bipartite response regulators"/>
    <property type="match status" value="1"/>
</dbReference>
<gene>
    <name evidence="10" type="ordered locus">Meso_2909</name>
</gene>
<dbReference type="GO" id="GO:0006355">
    <property type="term" value="P:regulation of DNA-templated transcription"/>
    <property type="evidence" value="ECO:0007669"/>
    <property type="project" value="InterPro"/>
</dbReference>
<dbReference type="GO" id="GO:0032993">
    <property type="term" value="C:protein-DNA complex"/>
    <property type="evidence" value="ECO:0007669"/>
    <property type="project" value="TreeGrafter"/>
</dbReference>
<dbReference type="InterPro" id="IPR036388">
    <property type="entry name" value="WH-like_DNA-bd_sf"/>
</dbReference>
<feature type="domain" description="OmpR/PhoB-type" evidence="9">
    <location>
        <begin position="161"/>
        <end position="263"/>
    </location>
</feature>
<feature type="domain" description="Response regulatory" evidence="8">
    <location>
        <begin position="33"/>
        <end position="146"/>
    </location>
</feature>
<dbReference type="SMART" id="SM00448">
    <property type="entry name" value="REC"/>
    <property type="match status" value="1"/>
</dbReference>